<comment type="similarity">
    <text evidence="1">Belongs to the glycosyltransferase group 1 family. Glycosyltransferase 4 subfamily.</text>
</comment>
<dbReference type="Pfam" id="PF13692">
    <property type="entry name" value="Glyco_trans_1_4"/>
    <property type="match status" value="1"/>
</dbReference>
<dbReference type="SUPFAM" id="SSF53756">
    <property type="entry name" value="UDP-Glycosyltransferase/glycogen phosphorylase"/>
    <property type="match status" value="1"/>
</dbReference>
<evidence type="ECO:0000256" key="2">
    <source>
        <dbReference type="ARBA" id="ARBA00022676"/>
    </source>
</evidence>
<dbReference type="PANTHER" id="PTHR12526">
    <property type="entry name" value="GLYCOSYLTRANSFERASE"/>
    <property type="match status" value="1"/>
</dbReference>
<organism evidence="4 5">
    <name type="scientific">Sulfobacillus acidophilus</name>
    <dbReference type="NCBI Taxonomy" id="53633"/>
    <lineage>
        <taxon>Bacteria</taxon>
        <taxon>Bacillati</taxon>
        <taxon>Bacillota</taxon>
        <taxon>Clostridia</taxon>
        <taxon>Eubacteriales</taxon>
        <taxon>Clostridiales Family XVII. Incertae Sedis</taxon>
        <taxon>Sulfobacillus</taxon>
    </lineage>
</organism>
<dbReference type="AlphaFoldDB" id="A0A2T2WNX4"/>
<evidence type="ECO:0008006" key="6">
    <source>
        <dbReference type="Google" id="ProtNLM"/>
    </source>
</evidence>
<sequence length="385" mass="43674">MNILWIPHAPWHVPQREHYLLQALAQTYHVVATDWDTDFRRLADYVSSRYVRNFIPTHFHDRGVTVYHAPRVSPALYFTAVRRYNDRLYQHTLAHIVRKHQIDWVIGSFVVPYQDLGVPVSIDVGDDNVAYWLEGGGPSDYAREIQINEDSWIRASQHVTVVSNVLRERLQSRIPRTTPVTVIPNGVDLKTYVPVRDRGPVKRALGLNPSHHYIACIGSLNRVNEMKRLLALARRIQTEPSVSLVLVGTGAMIPVLRAQIDKERLQRVILAGFQTDVRLLQYFQACEVGLCPYRVTPGLQAAAPLRLLQYSAVGATVVIPVLEEVQKMGFSNVLFCHDSDDNFVETAIQALDVPGHVPPNINAYDWGHLANELAEVLLPKDLRQR</sequence>
<proteinExistence type="inferred from homology"/>
<reference evidence="4 5" key="1">
    <citation type="journal article" date="2014" name="BMC Genomics">
        <title>Comparison of environmental and isolate Sulfobacillus genomes reveals diverse carbon, sulfur, nitrogen, and hydrogen metabolisms.</title>
        <authorList>
            <person name="Justice N.B."/>
            <person name="Norman A."/>
            <person name="Brown C.T."/>
            <person name="Singh A."/>
            <person name="Thomas B.C."/>
            <person name="Banfield J.F."/>
        </authorList>
    </citation>
    <scope>NUCLEOTIDE SEQUENCE [LARGE SCALE GENOMIC DNA]</scope>
    <source>
        <strain evidence="4">AMDSBA3</strain>
    </source>
</reference>
<dbReference type="PANTHER" id="PTHR12526:SF640">
    <property type="entry name" value="COLANIC ACID BIOSYNTHESIS GLYCOSYLTRANSFERASE WCAL-RELATED"/>
    <property type="match status" value="1"/>
</dbReference>
<keyword evidence="2" id="KW-0328">Glycosyltransferase</keyword>
<name>A0A2T2WNX4_9FIRM</name>
<accession>A0A2T2WNX4</accession>
<dbReference type="Proteomes" id="UP000241848">
    <property type="component" value="Unassembled WGS sequence"/>
</dbReference>
<gene>
    <name evidence="4" type="ORF">C7B45_01310</name>
</gene>
<comment type="caution">
    <text evidence="4">The sequence shown here is derived from an EMBL/GenBank/DDBJ whole genome shotgun (WGS) entry which is preliminary data.</text>
</comment>
<evidence type="ECO:0000256" key="1">
    <source>
        <dbReference type="ARBA" id="ARBA00009481"/>
    </source>
</evidence>
<keyword evidence="3" id="KW-0808">Transferase</keyword>
<evidence type="ECO:0000256" key="3">
    <source>
        <dbReference type="ARBA" id="ARBA00022679"/>
    </source>
</evidence>
<evidence type="ECO:0000313" key="4">
    <source>
        <dbReference type="EMBL" id="PSR23951.1"/>
    </source>
</evidence>
<evidence type="ECO:0000313" key="5">
    <source>
        <dbReference type="Proteomes" id="UP000241848"/>
    </source>
</evidence>
<dbReference type="Gene3D" id="3.40.50.2000">
    <property type="entry name" value="Glycogen Phosphorylase B"/>
    <property type="match status" value="2"/>
</dbReference>
<dbReference type="GO" id="GO:0016757">
    <property type="term" value="F:glycosyltransferase activity"/>
    <property type="evidence" value="ECO:0007669"/>
    <property type="project" value="UniProtKB-KW"/>
</dbReference>
<protein>
    <recommendedName>
        <fullName evidence="6">Glycosyltransferase subfamily 4-like N-terminal domain-containing protein</fullName>
    </recommendedName>
</protein>
<dbReference type="EMBL" id="PXYV01000002">
    <property type="protein sequence ID" value="PSR23951.1"/>
    <property type="molecule type" value="Genomic_DNA"/>
</dbReference>